<dbReference type="Proteomes" id="UP000664917">
    <property type="component" value="Segment"/>
</dbReference>
<name>A0A874M886_9CAUD</name>
<keyword evidence="2" id="KW-1185">Reference proteome</keyword>
<accession>A0A874M886</accession>
<dbReference type="EMBL" id="MW015080">
    <property type="protein sequence ID" value="QPD06420.1"/>
    <property type="molecule type" value="Genomic_DNA"/>
</dbReference>
<evidence type="ECO:0000313" key="1">
    <source>
        <dbReference type="EMBL" id="QPD06420.1"/>
    </source>
</evidence>
<proteinExistence type="predicted"/>
<protein>
    <submittedName>
        <fullName evidence="1">Uncharacterized protein</fullName>
    </submittedName>
</protein>
<organism evidence="1 2">
    <name type="scientific">Synechococcus phage S-SRP01</name>
    <dbReference type="NCBI Taxonomy" id="2781607"/>
    <lineage>
        <taxon>Viruses</taxon>
        <taxon>Duplodnaviria</taxon>
        <taxon>Heunggongvirae</taxon>
        <taxon>Uroviricota</taxon>
        <taxon>Caudoviricetes</taxon>
        <taxon>Autographivirales</taxon>
        <taxon>Sechaudvirinae</taxon>
        <taxon>Nerivirus</taxon>
        <taxon>Nerivirus SSRP01</taxon>
    </lineage>
</organism>
<evidence type="ECO:0000313" key="2">
    <source>
        <dbReference type="Proteomes" id="UP000664917"/>
    </source>
</evidence>
<sequence length="65" mass="7101">MERALLLLLVISIQAAYDVLDGTVQLLDSLITISQPISFQPITCRQLREYGAKGKTKAQLIASLA</sequence>
<reference evidence="1" key="1">
    <citation type="submission" date="2020-09" db="EMBL/GenBank/DDBJ databases">
        <authorList>
            <person name="Zhang D."/>
            <person name="Hatherill J.R."/>
            <person name="Ramirez J.F."/>
            <person name="Edinger B."/>
            <person name="Balarin R."/>
            <person name="Sullivan A."/>
            <person name="Humpal K.M."/>
            <person name="Guseva A."/>
            <person name="Butela K.A."/>
            <person name="Garlena R.A."/>
            <person name="Russell D.A."/>
            <person name="Pope W.H."/>
            <person name="Jacobs-Sera D."/>
            <person name="Hatfull G.F."/>
        </authorList>
    </citation>
    <scope>NUCLEOTIDE SEQUENCE</scope>
</reference>